<dbReference type="EMBL" id="JAODUO010000083">
    <property type="protein sequence ID" value="KAK2190334.1"/>
    <property type="molecule type" value="Genomic_DNA"/>
</dbReference>
<organism evidence="7 8">
    <name type="scientific">Ridgeia piscesae</name>
    <name type="common">Tubeworm</name>
    <dbReference type="NCBI Taxonomy" id="27915"/>
    <lineage>
        <taxon>Eukaryota</taxon>
        <taxon>Metazoa</taxon>
        <taxon>Spiralia</taxon>
        <taxon>Lophotrochozoa</taxon>
        <taxon>Annelida</taxon>
        <taxon>Polychaeta</taxon>
        <taxon>Sedentaria</taxon>
        <taxon>Canalipalpata</taxon>
        <taxon>Sabellida</taxon>
        <taxon>Siboglinidae</taxon>
        <taxon>Ridgeia</taxon>
    </lineage>
</organism>
<comment type="caution">
    <text evidence="7">The sequence shown here is derived from an EMBL/GenBank/DDBJ whole genome shotgun (WGS) entry which is preliminary data.</text>
</comment>
<evidence type="ECO:0000313" key="8">
    <source>
        <dbReference type="Proteomes" id="UP001209878"/>
    </source>
</evidence>
<dbReference type="PROSITE" id="PS50252">
    <property type="entry name" value="TBOX_3"/>
    <property type="match status" value="1"/>
</dbReference>
<evidence type="ECO:0000259" key="6">
    <source>
        <dbReference type="PROSITE" id="PS50252"/>
    </source>
</evidence>
<dbReference type="GO" id="GO:0045893">
    <property type="term" value="P:positive regulation of DNA-templated transcription"/>
    <property type="evidence" value="ECO:0007669"/>
    <property type="project" value="InterPro"/>
</dbReference>
<dbReference type="InterPro" id="IPR008967">
    <property type="entry name" value="p53-like_TF_DNA-bd_sf"/>
</dbReference>
<dbReference type="PRINTS" id="PR00937">
    <property type="entry name" value="TBOX"/>
</dbReference>
<dbReference type="Gene3D" id="2.60.40.820">
    <property type="entry name" value="Transcription factor, T-box"/>
    <property type="match status" value="1"/>
</dbReference>
<dbReference type="GO" id="GO:0005634">
    <property type="term" value="C:nucleus"/>
    <property type="evidence" value="ECO:0007669"/>
    <property type="project" value="UniProtKB-SubCell"/>
</dbReference>
<gene>
    <name evidence="7" type="ORF">NP493_84g04052</name>
</gene>
<dbReference type="SMART" id="SM00425">
    <property type="entry name" value="TBOX"/>
    <property type="match status" value="1"/>
</dbReference>
<dbReference type="GO" id="GO:0001708">
    <property type="term" value="P:cell fate specification"/>
    <property type="evidence" value="ECO:0007669"/>
    <property type="project" value="TreeGrafter"/>
</dbReference>
<name>A0AAD9P8V6_RIDPI</name>
<comment type="caution">
    <text evidence="5">Lacks conserved residue(s) required for the propagation of feature annotation.</text>
</comment>
<dbReference type="PANTHER" id="PTHR11267:SF190">
    <property type="entry name" value="T-BOX TRANSCRIPTION FACTOR TBX20"/>
    <property type="match status" value="1"/>
</dbReference>
<reference evidence="7" key="1">
    <citation type="journal article" date="2023" name="Mol. Biol. Evol.">
        <title>Third-Generation Sequencing Reveals the Adaptive Role of the Epigenome in Three Deep-Sea Polychaetes.</title>
        <authorList>
            <person name="Perez M."/>
            <person name="Aroh O."/>
            <person name="Sun Y."/>
            <person name="Lan Y."/>
            <person name="Juniper S.K."/>
            <person name="Young C.R."/>
            <person name="Angers B."/>
            <person name="Qian P.Y."/>
        </authorList>
    </citation>
    <scope>NUCLEOTIDE SEQUENCE</scope>
    <source>
        <strain evidence="7">R07B-5</strain>
    </source>
</reference>
<comment type="subcellular location">
    <subcellularLocation>
        <location evidence="5">Nucleus</location>
    </subcellularLocation>
</comment>
<evidence type="ECO:0000256" key="4">
    <source>
        <dbReference type="ARBA" id="ARBA00023242"/>
    </source>
</evidence>
<sequence>MDIVPVDNKRYRYAYHRSSWLVAGKADPPLPTRLYVHPDSPFSGEQLAKQTVSFEKLKLTNNLLDKNGLIILNSMHKYQSRVHIVRKKDVGSIQNLDAEEFRTFVFPETVFIGVTAYQNQLITKLKIDSNPFAKGFRDSSRLNELERESMECLIKQHTYARSPLRACADADYEHQFKLHYEHSKDENGDHSTGIQTPFPLWPAGNSRLLHNFPYGAAAAHLSDRHVLSAMYGNLFSLSGALTFNAAFPSGNLSAASSANIAAAAAAVAASRVLHAHASSSSQDTSGSAYQPGLNSHHRFHPYLWNAANSSLSKRADSPAVSWNDDEV</sequence>
<dbReference type="PANTHER" id="PTHR11267">
    <property type="entry name" value="T-BOX PROTEIN-RELATED"/>
    <property type="match status" value="1"/>
</dbReference>
<dbReference type="GO" id="GO:0000981">
    <property type="term" value="F:DNA-binding transcription factor activity, RNA polymerase II-specific"/>
    <property type="evidence" value="ECO:0007669"/>
    <property type="project" value="TreeGrafter"/>
</dbReference>
<proteinExistence type="predicted"/>
<evidence type="ECO:0000256" key="3">
    <source>
        <dbReference type="ARBA" id="ARBA00023163"/>
    </source>
</evidence>
<evidence type="ECO:0000256" key="2">
    <source>
        <dbReference type="ARBA" id="ARBA00023125"/>
    </source>
</evidence>
<feature type="domain" description="T-box" evidence="6">
    <location>
        <begin position="1"/>
        <end position="138"/>
    </location>
</feature>
<keyword evidence="3" id="KW-0804">Transcription</keyword>
<protein>
    <recommendedName>
        <fullName evidence="6">T-box domain-containing protein</fullName>
    </recommendedName>
</protein>
<dbReference type="Pfam" id="PF00907">
    <property type="entry name" value="T-box"/>
    <property type="match status" value="1"/>
</dbReference>
<evidence type="ECO:0000313" key="7">
    <source>
        <dbReference type="EMBL" id="KAK2190334.1"/>
    </source>
</evidence>
<dbReference type="SUPFAM" id="SSF49417">
    <property type="entry name" value="p53-like transcription factors"/>
    <property type="match status" value="1"/>
</dbReference>
<keyword evidence="4 5" id="KW-0539">Nucleus</keyword>
<evidence type="ECO:0000256" key="5">
    <source>
        <dbReference type="PROSITE-ProRule" id="PRU00201"/>
    </source>
</evidence>
<dbReference type="InterPro" id="IPR001699">
    <property type="entry name" value="TF_T-box"/>
</dbReference>
<keyword evidence="2 5" id="KW-0238">DNA-binding</keyword>
<keyword evidence="8" id="KW-1185">Reference proteome</keyword>
<evidence type="ECO:0000256" key="1">
    <source>
        <dbReference type="ARBA" id="ARBA00023015"/>
    </source>
</evidence>
<dbReference type="InterPro" id="IPR036960">
    <property type="entry name" value="T-box_sf"/>
</dbReference>
<dbReference type="GO" id="GO:0048731">
    <property type="term" value="P:system development"/>
    <property type="evidence" value="ECO:0007669"/>
    <property type="project" value="UniProtKB-ARBA"/>
</dbReference>
<keyword evidence="1" id="KW-0805">Transcription regulation</keyword>
<dbReference type="AlphaFoldDB" id="A0AAD9P8V6"/>
<dbReference type="InterPro" id="IPR046360">
    <property type="entry name" value="T-box_DNA-bd"/>
</dbReference>
<dbReference type="Proteomes" id="UP001209878">
    <property type="component" value="Unassembled WGS sequence"/>
</dbReference>
<dbReference type="GO" id="GO:0000785">
    <property type="term" value="C:chromatin"/>
    <property type="evidence" value="ECO:0007669"/>
    <property type="project" value="TreeGrafter"/>
</dbReference>
<accession>A0AAD9P8V6</accession>
<dbReference type="GO" id="GO:0000978">
    <property type="term" value="F:RNA polymerase II cis-regulatory region sequence-specific DNA binding"/>
    <property type="evidence" value="ECO:0007669"/>
    <property type="project" value="InterPro"/>
</dbReference>